<evidence type="ECO:0000256" key="4">
    <source>
        <dbReference type="ARBA" id="ARBA00022989"/>
    </source>
</evidence>
<evidence type="ECO:0000256" key="7">
    <source>
        <dbReference type="SAM" id="Phobius"/>
    </source>
</evidence>
<keyword evidence="4 7" id="KW-1133">Transmembrane helix</keyword>
<gene>
    <name evidence="10" type="ORF">C7446_2381</name>
</gene>
<feature type="domain" description="SH3b" evidence="9">
    <location>
        <begin position="24"/>
        <end position="88"/>
    </location>
</feature>
<evidence type="ECO:0000256" key="2">
    <source>
        <dbReference type="ARBA" id="ARBA00022692"/>
    </source>
</evidence>
<feature type="signal peptide" evidence="8">
    <location>
        <begin position="1"/>
        <end position="23"/>
    </location>
</feature>
<feature type="chain" id="PRO_5019195568" evidence="8">
    <location>
        <begin position="24"/>
        <end position="204"/>
    </location>
</feature>
<evidence type="ECO:0000256" key="5">
    <source>
        <dbReference type="ARBA" id="ARBA00023136"/>
    </source>
</evidence>
<dbReference type="PIRSF" id="PIRSF006158">
    <property type="entry name" value="UCP006158_SH3"/>
    <property type="match status" value="1"/>
</dbReference>
<evidence type="ECO:0000256" key="1">
    <source>
        <dbReference type="ARBA" id="ARBA00004167"/>
    </source>
</evidence>
<feature type="transmembrane region" description="Helical" evidence="7">
    <location>
        <begin position="172"/>
        <end position="193"/>
    </location>
</feature>
<evidence type="ECO:0000256" key="3">
    <source>
        <dbReference type="ARBA" id="ARBA00022729"/>
    </source>
</evidence>
<proteinExistence type="predicted"/>
<dbReference type="RefSeq" id="WP_121173288.1">
    <property type="nucleotide sequence ID" value="NZ_RBIN01000006.1"/>
</dbReference>
<dbReference type="InterPro" id="IPR003646">
    <property type="entry name" value="SH3-like_bac-type"/>
</dbReference>
<dbReference type="Proteomes" id="UP000281975">
    <property type="component" value="Unassembled WGS sequence"/>
</dbReference>
<evidence type="ECO:0000259" key="9">
    <source>
        <dbReference type="PROSITE" id="PS51781"/>
    </source>
</evidence>
<keyword evidence="11" id="KW-1185">Reference proteome</keyword>
<dbReference type="Gene3D" id="1.10.287.1490">
    <property type="match status" value="1"/>
</dbReference>
<comment type="subcellular location">
    <subcellularLocation>
        <location evidence="1">Membrane</location>
        <topology evidence="1">Single-pass membrane protein</topology>
    </subcellularLocation>
</comment>
<name>A0A420WVS0_9GAMM</name>
<dbReference type="PROSITE" id="PS51781">
    <property type="entry name" value="SH3B"/>
    <property type="match status" value="1"/>
</dbReference>
<dbReference type="GO" id="GO:0016020">
    <property type="term" value="C:membrane"/>
    <property type="evidence" value="ECO:0007669"/>
    <property type="project" value="UniProtKB-SubCell"/>
</dbReference>
<evidence type="ECO:0000256" key="8">
    <source>
        <dbReference type="SAM" id="SignalP"/>
    </source>
</evidence>
<keyword evidence="6" id="KW-0175">Coiled coil</keyword>
<dbReference type="NCBIfam" id="TIGR04211">
    <property type="entry name" value="SH3_and_anchor"/>
    <property type="match status" value="1"/>
</dbReference>
<keyword evidence="2 7" id="KW-0812">Transmembrane</keyword>
<evidence type="ECO:0000313" key="11">
    <source>
        <dbReference type="Proteomes" id="UP000281975"/>
    </source>
</evidence>
<accession>A0A420WVS0</accession>
<evidence type="ECO:0000313" key="10">
    <source>
        <dbReference type="EMBL" id="RKR02660.1"/>
    </source>
</evidence>
<dbReference type="OrthoDB" id="9790951at2"/>
<dbReference type="SMART" id="SM00287">
    <property type="entry name" value="SH3b"/>
    <property type="match status" value="1"/>
</dbReference>
<dbReference type="Pfam" id="PF08239">
    <property type="entry name" value="SH3_3"/>
    <property type="match status" value="1"/>
</dbReference>
<organism evidence="10 11">
    <name type="scientific">Kushneria sinocarnis</name>
    <dbReference type="NCBI Taxonomy" id="595502"/>
    <lineage>
        <taxon>Bacteria</taxon>
        <taxon>Pseudomonadati</taxon>
        <taxon>Pseudomonadota</taxon>
        <taxon>Gammaproteobacteria</taxon>
        <taxon>Oceanospirillales</taxon>
        <taxon>Halomonadaceae</taxon>
        <taxon>Kushneria</taxon>
    </lineage>
</organism>
<dbReference type="AlphaFoldDB" id="A0A420WVS0"/>
<evidence type="ECO:0000256" key="6">
    <source>
        <dbReference type="SAM" id="Coils"/>
    </source>
</evidence>
<dbReference type="Gene3D" id="2.30.30.40">
    <property type="entry name" value="SH3 Domains"/>
    <property type="match status" value="1"/>
</dbReference>
<protein>
    <submittedName>
        <fullName evidence="10">SH3 domain protein</fullName>
    </submittedName>
</protein>
<reference evidence="10 11" key="1">
    <citation type="submission" date="2018-10" db="EMBL/GenBank/DDBJ databases">
        <title>Genomic Encyclopedia of Type Strains, Phase IV (KMG-IV): sequencing the most valuable type-strain genomes for metagenomic binning, comparative biology and taxonomic classification.</title>
        <authorList>
            <person name="Goeker M."/>
        </authorList>
    </citation>
    <scope>NUCLEOTIDE SEQUENCE [LARGE SCALE GENOMIC DNA]</scope>
    <source>
        <strain evidence="10 11">DSM 23229</strain>
    </source>
</reference>
<dbReference type="EMBL" id="RBIN01000006">
    <property type="protein sequence ID" value="RKR02660.1"/>
    <property type="molecule type" value="Genomic_DNA"/>
</dbReference>
<dbReference type="InterPro" id="IPR016476">
    <property type="entry name" value="SH3_dom_pro"/>
</dbReference>
<feature type="coiled-coil region" evidence="6">
    <location>
        <begin position="119"/>
        <end position="167"/>
    </location>
</feature>
<sequence length="204" mass="22971">MRRQFGRVFLGLLLGATTSMVQAAPDRWVSDDLSTWVRSGPSDSYRIVGTVSSGDPVTLLDSQGDYSQIRSADGDEVWIKSADLQSEPSVQQRLPELKNRVGELSGQLDGINSKWENRVASMKSTLEARQSRIDELQKTNDSLNTQLSEAQSEARKYRARLDTERNDLLMRYFLYGGGVAGAGLVLGLLVPHLPRRRKRRDRWF</sequence>
<comment type="caution">
    <text evidence="10">The sequence shown here is derived from an EMBL/GenBank/DDBJ whole genome shotgun (WGS) entry which is preliminary data.</text>
</comment>
<keyword evidence="3 8" id="KW-0732">Signal</keyword>
<keyword evidence="5 7" id="KW-0472">Membrane</keyword>